<dbReference type="AlphaFoldDB" id="A0A6J4H0X5"/>
<dbReference type="Pfam" id="PF05076">
    <property type="entry name" value="SUFU"/>
    <property type="match status" value="1"/>
</dbReference>
<feature type="domain" description="Suppressor of fused-like" evidence="1">
    <location>
        <begin position="43"/>
        <end position="188"/>
    </location>
</feature>
<accession>A0A6J4H0X5</accession>
<name>A0A6J4H0X5_9ACTN</name>
<dbReference type="InterPro" id="IPR020941">
    <property type="entry name" value="SUFU-like_domain"/>
</dbReference>
<reference evidence="2" key="1">
    <citation type="submission" date="2020-02" db="EMBL/GenBank/DDBJ databases">
        <authorList>
            <person name="Meier V. D."/>
        </authorList>
    </citation>
    <scope>NUCLEOTIDE SEQUENCE</scope>
    <source>
        <strain evidence="2">AVDCRST_MAG41</strain>
    </source>
</reference>
<evidence type="ECO:0000259" key="1">
    <source>
        <dbReference type="Pfam" id="PF05076"/>
    </source>
</evidence>
<dbReference type="EMBL" id="CADCTP010000001">
    <property type="protein sequence ID" value="CAA9211187.1"/>
    <property type="molecule type" value="Genomic_DNA"/>
</dbReference>
<evidence type="ECO:0000313" key="2">
    <source>
        <dbReference type="EMBL" id="CAA9211187.1"/>
    </source>
</evidence>
<proteinExistence type="predicted"/>
<sequence length="196" mass="21531">MSMVGPGTDVDAQTAIEAHLRHGFPGQRVVVQGWRTDAMSAPNVRVLRVDPETRGGLWLHVSSGASASREGPDGSEFVLVTPFKTLRAVELLAMVVYFHGVQELAVGDTVSVGEPWLPGSGCGHLLVSNPYLLADELWTLPLPDRLVSFRWVIPITAQERAYAREQGLDALEQRFEEAGLEYWDPHRRSVVPADPP</sequence>
<gene>
    <name evidence="2" type="ORF">AVDCRST_MAG41-308</name>
</gene>
<organism evidence="2">
    <name type="scientific">uncultured Mycobacteriales bacterium</name>
    <dbReference type="NCBI Taxonomy" id="581187"/>
    <lineage>
        <taxon>Bacteria</taxon>
        <taxon>Bacillati</taxon>
        <taxon>Actinomycetota</taxon>
        <taxon>Actinomycetes</taxon>
        <taxon>Mycobacteriales</taxon>
        <taxon>environmental samples</taxon>
    </lineage>
</organism>
<protein>
    <recommendedName>
        <fullName evidence="1">Suppressor of fused-like domain-containing protein</fullName>
    </recommendedName>
</protein>